<reference evidence="2 3" key="1">
    <citation type="submission" date="2013-08" db="EMBL/GenBank/DDBJ databases">
        <authorList>
            <person name="Huang J."/>
            <person name="Wang G."/>
        </authorList>
    </citation>
    <scope>NUCLEOTIDE SEQUENCE [LARGE SCALE GENOMIC DNA]</scope>
    <source>
        <strain evidence="2 3">JSM 076056</strain>
    </source>
</reference>
<dbReference type="GO" id="GO:0005886">
    <property type="term" value="C:plasma membrane"/>
    <property type="evidence" value="ECO:0007669"/>
    <property type="project" value="TreeGrafter"/>
</dbReference>
<dbReference type="Pfam" id="PF04657">
    <property type="entry name" value="DMT_YdcZ"/>
    <property type="match status" value="1"/>
</dbReference>
<evidence type="ECO:0000256" key="1">
    <source>
        <dbReference type="SAM" id="Phobius"/>
    </source>
</evidence>
<accession>A0A0A5GK44</accession>
<keyword evidence="1" id="KW-1133">Transmembrane helix</keyword>
<evidence type="ECO:0000313" key="3">
    <source>
        <dbReference type="Proteomes" id="UP000030528"/>
    </source>
</evidence>
<dbReference type="Proteomes" id="UP000030528">
    <property type="component" value="Unassembled WGS sequence"/>
</dbReference>
<keyword evidence="1" id="KW-0472">Membrane</keyword>
<dbReference type="eggNOG" id="COG3238">
    <property type="taxonomic scope" value="Bacteria"/>
</dbReference>
<keyword evidence="1" id="KW-0812">Transmembrane</keyword>
<dbReference type="InterPro" id="IPR006750">
    <property type="entry name" value="YdcZ"/>
</dbReference>
<dbReference type="STRING" id="1385510.GCA_000425205_02102"/>
<feature type="transmembrane region" description="Helical" evidence="1">
    <location>
        <begin position="64"/>
        <end position="85"/>
    </location>
</feature>
<gene>
    <name evidence="2" type="ORF">N781_16660</name>
</gene>
<dbReference type="PANTHER" id="PTHR34821">
    <property type="entry name" value="INNER MEMBRANE PROTEIN YDCZ"/>
    <property type="match status" value="1"/>
</dbReference>
<name>A0A0A5GK44_9BACI</name>
<dbReference type="EMBL" id="AVPE01000006">
    <property type="protein sequence ID" value="KGX92379.1"/>
    <property type="molecule type" value="Genomic_DNA"/>
</dbReference>
<keyword evidence="3" id="KW-1185">Reference proteome</keyword>
<dbReference type="AlphaFoldDB" id="A0A0A5GK44"/>
<dbReference type="PANTHER" id="PTHR34821:SF3">
    <property type="entry name" value="MEMBRANE PROTEIN"/>
    <property type="match status" value="1"/>
</dbReference>
<protein>
    <submittedName>
        <fullName evidence="2">Membrane protein</fullName>
    </submittedName>
</protein>
<evidence type="ECO:0000313" key="2">
    <source>
        <dbReference type="EMBL" id="KGX92379.1"/>
    </source>
</evidence>
<sequence>MMGIFLSIVAGILISVQNVFNSRISERAGSWATTTLVLAMGFGASIPVFYTMEDARLFDFADANLIFLFGGVFGVGIVFCLMMGIRLIGPAYAVSVVLISQLTTAFFTNTFGWFGFDSIPFTWNKAAGLILLIAGILVFKLSDAVPAEQSNESYEQRQANG</sequence>
<dbReference type="OrthoDB" id="2382207at2"/>
<feature type="transmembrane region" description="Helical" evidence="1">
    <location>
        <begin position="91"/>
        <end position="114"/>
    </location>
</feature>
<feature type="transmembrane region" description="Helical" evidence="1">
    <location>
        <begin position="126"/>
        <end position="142"/>
    </location>
</feature>
<comment type="caution">
    <text evidence="2">The sequence shown here is derived from an EMBL/GenBank/DDBJ whole genome shotgun (WGS) entry which is preliminary data.</text>
</comment>
<proteinExistence type="predicted"/>
<organism evidence="2 3">
    <name type="scientific">Pontibacillus halophilus JSM 076056 = DSM 19796</name>
    <dbReference type="NCBI Taxonomy" id="1385510"/>
    <lineage>
        <taxon>Bacteria</taxon>
        <taxon>Bacillati</taxon>
        <taxon>Bacillota</taxon>
        <taxon>Bacilli</taxon>
        <taxon>Bacillales</taxon>
        <taxon>Bacillaceae</taxon>
        <taxon>Pontibacillus</taxon>
    </lineage>
</organism>
<feature type="transmembrane region" description="Helical" evidence="1">
    <location>
        <begin position="31"/>
        <end position="52"/>
    </location>
</feature>